<dbReference type="AlphaFoldDB" id="A0A2P2PFW7"/>
<reference evidence="1" key="1">
    <citation type="submission" date="2018-02" db="EMBL/GenBank/DDBJ databases">
        <title>Rhizophora mucronata_Transcriptome.</title>
        <authorList>
            <person name="Meera S.P."/>
            <person name="Sreeshan A."/>
            <person name="Augustine A."/>
        </authorList>
    </citation>
    <scope>NUCLEOTIDE SEQUENCE</scope>
    <source>
        <tissue evidence="1">Leaf</tissue>
    </source>
</reference>
<sequence length="41" mass="4782">MMLLQYLVSSAWSSEKQQYPLPKLISWQAFNGHKCKVTPKN</sequence>
<organism evidence="1">
    <name type="scientific">Rhizophora mucronata</name>
    <name type="common">Asiatic mangrove</name>
    <dbReference type="NCBI Taxonomy" id="61149"/>
    <lineage>
        <taxon>Eukaryota</taxon>
        <taxon>Viridiplantae</taxon>
        <taxon>Streptophyta</taxon>
        <taxon>Embryophyta</taxon>
        <taxon>Tracheophyta</taxon>
        <taxon>Spermatophyta</taxon>
        <taxon>Magnoliopsida</taxon>
        <taxon>eudicotyledons</taxon>
        <taxon>Gunneridae</taxon>
        <taxon>Pentapetalae</taxon>
        <taxon>rosids</taxon>
        <taxon>fabids</taxon>
        <taxon>Malpighiales</taxon>
        <taxon>Rhizophoraceae</taxon>
        <taxon>Rhizophora</taxon>
    </lineage>
</organism>
<evidence type="ECO:0000313" key="1">
    <source>
        <dbReference type="EMBL" id="MBX53634.1"/>
    </source>
</evidence>
<proteinExistence type="predicted"/>
<accession>A0A2P2PFW7</accession>
<dbReference type="EMBL" id="GGEC01073150">
    <property type="protein sequence ID" value="MBX53634.1"/>
    <property type="molecule type" value="Transcribed_RNA"/>
</dbReference>
<name>A0A2P2PFW7_RHIMU</name>
<protein>
    <submittedName>
        <fullName evidence="1">Uncharacterized protein</fullName>
    </submittedName>
</protein>